<dbReference type="GO" id="GO:0000160">
    <property type="term" value="P:phosphorelay signal transduction system"/>
    <property type="evidence" value="ECO:0007669"/>
    <property type="project" value="InterPro"/>
</dbReference>
<dbReference type="Proteomes" id="UP000441754">
    <property type="component" value="Unassembled WGS sequence"/>
</dbReference>
<feature type="domain" description="Response regulatory" evidence="2">
    <location>
        <begin position="7"/>
        <end position="127"/>
    </location>
</feature>
<keyword evidence="4" id="KW-1185">Reference proteome</keyword>
<dbReference type="CDD" id="cd17557">
    <property type="entry name" value="REC_Rcp-like"/>
    <property type="match status" value="1"/>
</dbReference>
<reference evidence="3 4" key="1">
    <citation type="journal article" date="2018" name="Antonie Van Leeuwenhoek">
        <title>Larkinella terrae sp. nov., isolated from soil on Jeju Island, South Korea.</title>
        <authorList>
            <person name="Ten L.N."/>
            <person name="Jeon J."/>
            <person name="Park S.J."/>
            <person name="Park S."/>
            <person name="Lee S.Y."/>
            <person name="Kim M.K."/>
            <person name="Jung H.Y."/>
        </authorList>
    </citation>
    <scope>NUCLEOTIDE SEQUENCE [LARGE SCALE GENOMIC DNA]</scope>
    <source>
        <strain evidence="3 4">KCTC 52001</strain>
    </source>
</reference>
<dbReference type="InterPro" id="IPR052893">
    <property type="entry name" value="TCS_response_regulator"/>
</dbReference>
<dbReference type="EMBL" id="WJXZ01000006">
    <property type="protein sequence ID" value="MRS62119.1"/>
    <property type="molecule type" value="Genomic_DNA"/>
</dbReference>
<gene>
    <name evidence="3" type="ORF">GJJ30_12530</name>
</gene>
<name>A0A7K0EJV8_9BACT</name>
<dbReference type="RefSeq" id="WP_154175493.1">
    <property type="nucleotide sequence ID" value="NZ_WJXZ01000006.1"/>
</dbReference>
<protein>
    <submittedName>
        <fullName evidence="3">Response regulator</fullName>
    </submittedName>
</protein>
<feature type="modified residue" description="4-aspartylphosphate" evidence="1">
    <location>
        <position position="60"/>
    </location>
</feature>
<dbReference type="PANTHER" id="PTHR44520:SF2">
    <property type="entry name" value="RESPONSE REGULATOR RCP1"/>
    <property type="match status" value="1"/>
</dbReference>
<dbReference type="Pfam" id="PF00072">
    <property type="entry name" value="Response_reg"/>
    <property type="match status" value="1"/>
</dbReference>
<evidence type="ECO:0000256" key="1">
    <source>
        <dbReference type="PROSITE-ProRule" id="PRU00169"/>
    </source>
</evidence>
<dbReference type="InterPro" id="IPR011006">
    <property type="entry name" value="CheY-like_superfamily"/>
</dbReference>
<dbReference type="PROSITE" id="PS50110">
    <property type="entry name" value="RESPONSE_REGULATORY"/>
    <property type="match status" value="1"/>
</dbReference>
<dbReference type="AlphaFoldDB" id="A0A7K0EJV8"/>
<dbReference type="SUPFAM" id="SSF52172">
    <property type="entry name" value="CheY-like"/>
    <property type="match status" value="1"/>
</dbReference>
<evidence type="ECO:0000313" key="4">
    <source>
        <dbReference type="Proteomes" id="UP000441754"/>
    </source>
</evidence>
<accession>A0A7K0EJV8</accession>
<dbReference type="SMART" id="SM00448">
    <property type="entry name" value="REC"/>
    <property type="match status" value="1"/>
</dbReference>
<evidence type="ECO:0000259" key="2">
    <source>
        <dbReference type="PROSITE" id="PS50110"/>
    </source>
</evidence>
<keyword evidence="1" id="KW-0597">Phosphoprotein</keyword>
<dbReference type="Gene3D" id="3.40.50.2300">
    <property type="match status" value="1"/>
</dbReference>
<dbReference type="InterPro" id="IPR001789">
    <property type="entry name" value="Sig_transdc_resp-reg_receiver"/>
</dbReference>
<comment type="caution">
    <text evidence="3">The sequence shown here is derived from an EMBL/GenBank/DDBJ whole genome shotgun (WGS) entry which is preliminary data.</text>
</comment>
<dbReference type="PANTHER" id="PTHR44520">
    <property type="entry name" value="RESPONSE REGULATOR RCP1-RELATED"/>
    <property type="match status" value="1"/>
</dbReference>
<proteinExistence type="predicted"/>
<evidence type="ECO:0000313" key="3">
    <source>
        <dbReference type="EMBL" id="MRS62119.1"/>
    </source>
</evidence>
<dbReference type="OrthoDB" id="959604at2"/>
<sequence length="136" mass="15508">MSTCFDCVFLVDDDEDDQFLMHKAFQQFSPDCCIKTLMNGEELLTALETARVLPSLVLLDINMPIMDGLEALKIVRSNTQFNTLPIVIWTTSSHEVDRNRAFALGANGFITKPDTIQEYNRLVLDLRRNWLLGHCV</sequence>
<organism evidence="3 4">
    <name type="scientific">Larkinella terrae</name>
    <dbReference type="NCBI Taxonomy" id="2025311"/>
    <lineage>
        <taxon>Bacteria</taxon>
        <taxon>Pseudomonadati</taxon>
        <taxon>Bacteroidota</taxon>
        <taxon>Cytophagia</taxon>
        <taxon>Cytophagales</taxon>
        <taxon>Spirosomataceae</taxon>
        <taxon>Larkinella</taxon>
    </lineage>
</organism>